<dbReference type="Gene3D" id="3.40.50.720">
    <property type="entry name" value="NAD(P)-binding Rossmann-like Domain"/>
    <property type="match status" value="1"/>
</dbReference>
<feature type="domain" description="NAD-dependent epimerase/dehydratase" evidence="3">
    <location>
        <begin position="6"/>
        <end position="237"/>
    </location>
</feature>
<comment type="similarity">
    <text evidence="2">Belongs to the NAD(P)-dependent epimerase/dehydratase family.</text>
</comment>
<dbReference type="Proteomes" id="UP000318681">
    <property type="component" value="Unassembled WGS sequence"/>
</dbReference>
<dbReference type="AlphaFoldDB" id="A0A558QXA8"/>
<protein>
    <submittedName>
        <fullName evidence="4">NAD-dependent epimerase/dehydratase family protein</fullName>
    </submittedName>
</protein>
<evidence type="ECO:0000256" key="1">
    <source>
        <dbReference type="ARBA" id="ARBA00005125"/>
    </source>
</evidence>
<proteinExistence type="inferred from homology"/>
<evidence type="ECO:0000313" key="4">
    <source>
        <dbReference type="EMBL" id="TVV71697.1"/>
    </source>
</evidence>
<dbReference type="InterPro" id="IPR036291">
    <property type="entry name" value="NAD(P)-bd_dom_sf"/>
</dbReference>
<comment type="caution">
    <text evidence="4">The sequence shown here is derived from an EMBL/GenBank/DDBJ whole genome shotgun (WGS) entry which is preliminary data.</text>
</comment>
<evidence type="ECO:0000256" key="2">
    <source>
        <dbReference type="ARBA" id="ARBA00007637"/>
    </source>
</evidence>
<accession>A0A558QXA8</accession>
<dbReference type="OrthoDB" id="9811425at2"/>
<name>A0A558QXA8_9SPHN</name>
<evidence type="ECO:0000313" key="5">
    <source>
        <dbReference type="Proteomes" id="UP000318681"/>
    </source>
</evidence>
<comment type="pathway">
    <text evidence="1">Bacterial outer membrane biogenesis; LPS O-antigen biosynthesis.</text>
</comment>
<reference evidence="4 5" key="1">
    <citation type="submission" date="2019-07" db="EMBL/GenBank/DDBJ databases">
        <title>Sphingomonas solaris sp. nov., isolated from a solar panel from Boston, Massachusetts.</title>
        <authorList>
            <person name="Tanner K."/>
            <person name="Pascual J."/>
            <person name="Mancuso C."/>
            <person name="Pereto J."/>
            <person name="Khalil A."/>
            <person name="Vilanova C."/>
        </authorList>
    </citation>
    <scope>NUCLEOTIDE SEQUENCE [LARGE SCALE GENOMIC DNA]</scope>
    <source>
        <strain evidence="4 5">R4DWN</strain>
    </source>
</reference>
<dbReference type="SUPFAM" id="SSF51735">
    <property type="entry name" value="NAD(P)-binding Rossmann-fold domains"/>
    <property type="match status" value="1"/>
</dbReference>
<dbReference type="EMBL" id="VNIM01000080">
    <property type="protein sequence ID" value="TVV71697.1"/>
    <property type="molecule type" value="Genomic_DNA"/>
</dbReference>
<organism evidence="4 5">
    <name type="scientific">Alterirhizorhabdus solaris</name>
    <dbReference type="NCBI Taxonomy" id="2529389"/>
    <lineage>
        <taxon>Bacteria</taxon>
        <taxon>Pseudomonadati</taxon>
        <taxon>Pseudomonadota</taxon>
        <taxon>Alphaproteobacteria</taxon>
        <taxon>Sphingomonadales</taxon>
        <taxon>Rhizorhabdaceae</taxon>
        <taxon>Alterirhizorhabdus</taxon>
    </lineage>
</organism>
<dbReference type="PANTHER" id="PTHR43000">
    <property type="entry name" value="DTDP-D-GLUCOSE 4,6-DEHYDRATASE-RELATED"/>
    <property type="match status" value="1"/>
</dbReference>
<sequence length="309" mass="33215">MAVIGVFGANGFIGRAVVRFLLARGQRVVALGRAFPPDYASIVGGTVETRVVDFNDTLSVHATLQGIDQAIDLVNSSSPALGNGRVVEDAATNVLPHISFVQSCILSGVSRIVFMSSGGTVYGRPDYLPLDEDHPTYPLVSYGAAKLMVEHYLRMLTRDSAVDHVILRVSNPFGPGQVLRKGQGLIASILERQAAGLPIVIYGDGQAQRDYLYVDDLCHALLAALDAPPMRETFNIGTGHGRSTLDVIRAVEAVVGHAFDISFVNDRPTDARSNILDCGKATRLLHWTAQTPFDEGIRRTVAAASRPPQ</sequence>
<keyword evidence="5" id="KW-1185">Reference proteome</keyword>
<dbReference type="InterPro" id="IPR001509">
    <property type="entry name" value="Epimerase_deHydtase"/>
</dbReference>
<dbReference type="Gene3D" id="3.90.25.10">
    <property type="entry name" value="UDP-galactose 4-epimerase, domain 1"/>
    <property type="match status" value="1"/>
</dbReference>
<dbReference type="Pfam" id="PF01370">
    <property type="entry name" value="Epimerase"/>
    <property type="match status" value="1"/>
</dbReference>
<dbReference type="RefSeq" id="WP_145154216.1">
    <property type="nucleotide sequence ID" value="NZ_VNIM01000080.1"/>
</dbReference>
<evidence type="ECO:0000259" key="3">
    <source>
        <dbReference type="Pfam" id="PF01370"/>
    </source>
</evidence>
<gene>
    <name evidence="4" type="ORF">FOY91_16115</name>
</gene>